<evidence type="ECO:0000259" key="9">
    <source>
        <dbReference type="Pfam" id="PF16363"/>
    </source>
</evidence>
<dbReference type="Gene3D" id="3.90.25.10">
    <property type="entry name" value="UDP-galactose 4-epimerase, domain 1"/>
    <property type="match status" value="1"/>
</dbReference>
<keyword evidence="7 8" id="KW-0456">Lyase</keyword>
<evidence type="ECO:0000256" key="3">
    <source>
        <dbReference type="ARBA" id="ARBA00008178"/>
    </source>
</evidence>
<dbReference type="Gene3D" id="3.40.50.720">
    <property type="entry name" value="NAD(P)-binding Rossmann-like Domain"/>
    <property type="match status" value="1"/>
</dbReference>
<proteinExistence type="inferred from homology"/>
<evidence type="ECO:0000256" key="5">
    <source>
        <dbReference type="ARBA" id="ARBA00016977"/>
    </source>
</evidence>
<evidence type="ECO:0000313" key="10">
    <source>
        <dbReference type="EMBL" id="BDR57220.1"/>
    </source>
</evidence>
<dbReference type="NCBIfam" id="TIGR01181">
    <property type="entry name" value="dTDP_gluc_dehyt"/>
    <property type="match status" value="1"/>
</dbReference>
<name>A0AAU9D733_9LACO</name>
<dbReference type="KEGG" id="xak:KIMC2_17820"/>
<organism evidence="10 11">
    <name type="scientific">Xylocopilactobacillus apis</name>
    <dbReference type="NCBI Taxonomy" id="2932183"/>
    <lineage>
        <taxon>Bacteria</taxon>
        <taxon>Bacillati</taxon>
        <taxon>Bacillota</taxon>
        <taxon>Bacilli</taxon>
        <taxon>Lactobacillales</taxon>
        <taxon>Lactobacillaceae</taxon>
        <taxon>Xylocopilactobacillus</taxon>
    </lineage>
</organism>
<dbReference type="InterPro" id="IPR016040">
    <property type="entry name" value="NAD(P)-bd_dom"/>
</dbReference>
<dbReference type="InterPro" id="IPR005888">
    <property type="entry name" value="dTDP_Gluc_deHydtase"/>
</dbReference>
<comment type="catalytic activity">
    <reaction evidence="1 8">
        <text>dTDP-alpha-D-glucose = dTDP-4-dehydro-6-deoxy-alpha-D-glucose + H2O</text>
        <dbReference type="Rhea" id="RHEA:17221"/>
        <dbReference type="ChEBI" id="CHEBI:15377"/>
        <dbReference type="ChEBI" id="CHEBI:57477"/>
        <dbReference type="ChEBI" id="CHEBI:57649"/>
        <dbReference type="EC" id="4.2.1.46"/>
    </reaction>
</comment>
<gene>
    <name evidence="10" type="ORF">KIMC2_17820</name>
</gene>
<dbReference type="CDD" id="cd05246">
    <property type="entry name" value="dTDP_GD_SDR_e"/>
    <property type="match status" value="1"/>
</dbReference>
<evidence type="ECO:0000256" key="2">
    <source>
        <dbReference type="ARBA" id="ARBA00001911"/>
    </source>
</evidence>
<dbReference type="InterPro" id="IPR036291">
    <property type="entry name" value="NAD(P)-bd_dom_sf"/>
</dbReference>
<accession>A0AAU9D733</accession>
<dbReference type="GO" id="GO:0008460">
    <property type="term" value="F:dTDP-glucose 4,6-dehydratase activity"/>
    <property type="evidence" value="ECO:0007669"/>
    <property type="project" value="UniProtKB-EC"/>
</dbReference>
<evidence type="ECO:0000256" key="6">
    <source>
        <dbReference type="ARBA" id="ARBA00023027"/>
    </source>
</evidence>
<feature type="domain" description="NAD(P)-binding" evidence="9">
    <location>
        <begin position="4"/>
        <end position="303"/>
    </location>
</feature>
<dbReference type="AlphaFoldDB" id="A0AAU9D733"/>
<dbReference type="RefSeq" id="WP_317696121.1">
    <property type="nucleotide sequence ID" value="NZ_AP026801.1"/>
</dbReference>
<protein>
    <recommendedName>
        <fullName evidence="5 8">dTDP-glucose 4,6-dehydratase</fullName>
        <ecNumber evidence="4 8">4.2.1.46</ecNumber>
    </recommendedName>
</protein>
<dbReference type="Pfam" id="PF16363">
    <property type="entry name" value="GDP_Man_Dehyd"/>
    <property type="match status" value="1"/>
</dbReference>
<comment type="similarity">
    <text evidence="3 8">Belongs to the NAD(P)-dependent epimerase/dehydratase family. dTDP-glucose dehydratase subfamily.</text>
</comment>
<dbReference type="EMBL" id="AP026801">
    <property type="protein sequence ID" value="BDR57220.1"/>
    <property type="molecule type" value="Genomic_DNA"/>
</dbReference>
<dbReference type="Proteomes" id="UP001321804">
    <property type="component" value="Chromosome"/>
</dbReference>
<keyword evidence="11" id="KW-1185">Reference proteome</keyword>
<keyword evidence="6" id="KW-0520">NAD</keyword>
<dbReference type="EC" id="4.2.1.46" evidence="4 8"/>
<dbReference type="SUPFAM" id="SSF51735">
    <property type="entry name" value="NAD(P)-binding Rossmann-fold domains"/>
    <property type="match status" value="1"/>
</dbReference>
<comment type="cofactor">
    <cofactor evidence="2 8">
        <name>NAD(+)</name>
        <dbReference type="ChEBI" id="CHEBI:57540"/>
    </cofactor>
</comment>
<evidence type="ECO:0000313" key="11">
    <source>
        <dbReference type="Proteomes" id="UP001321804"/>
    </source>
</evidence>
<evidence type="ECO:0000256" key="1">
    <source>
        <dbReference type="ARBA" id="ARBA00001539"/>
    </source>
</evidence>
<evidence type="ECO:0000256" key="8">
    <source>
        <dbReference type="RuleBase" id="RU004473"/>
    </source>
</evidence>
<evidence type="ECO:0000256" key="4">
    <source>
        <dbReference type="ARBA" id="ARBA00011990"/>
    </source>
</evidence>
<dbReference type="PANTHER" id="PTHR43000">
    <property type="entry name" value="DTDP-D-GLUCOSE 4,6-DEHYDRATASE-RELATED"/>
    <property type="match status" value="1"/>
</dbReference>
<reference evidence="10 11" key="1">
    <citation type="journal article" date="2023" name="Microbiol. Spectr.">
        <title>Symbiosis of Carpenter Bees with Uncharacterized Lactic Acid Bacteria Showing NAD Auxotrophy.</title>
        <authorList>
            <person name="Kawasaki S."/>
            <person name="Ozawa K."/>
            <person name="Mori T."/>
            <person name="Yamamoto A."/>
            <person name="Ito M."/>
            <person name="Ohkuma M."/>
            <person name="Sakamoto M."/>
            <person name="Matsutani M."/>
        </authorList>
    </citation>
    <scope>NUCLEOTIDE SEQUENCE [LARGE SCALE GENOMIC DNA]</scope>
    <source>
        <strain evidence="10 11">KimC2</strain>
    </source>
</reference>
<evidence type="ECO:0000256" key="7">
    <source>
        <dbReference type="ARBA" id="ARBA00023239"/>
    </source>
</evidence>
<sequence length="320" mass="36045">MKILVTGGLGFIGSNFICYHQEHYPNDYIVNIDALTYASNTDNLAGINQNNYQFYNANILDQGLLQEIIQGSKIDLIVNFAAESHVDRSIDNPEVFVKTNVEGTFSLLELAYLDQLRLIQISTDEVYGTLPPDEYALETAALSPSSPYAASKASADLLALSYHKTYGLKLNIIRSTNNYGPFQHLEKFIPKTITHCLSQKPIPVYGTGKNMRDWLYVEDNVRAIELVIHHGKDGEIYNVGANNEISNLEVVDSILKELGADRSLVNFVDDRPGHDLRYGVDVKKITALGWQQKYAFADGLKKTIEWYQTNPEWWNHGNHS</sequence>
<dbReference type="GO" id="GO:0009225">
    <property type="term" value="P:nucleotide-sugar metabolic process"/>
    <property type="evidence" value="ECO:0007669"/>
    <property type="project" value="InterPro"/>
</dbReference>